<feature type="transmembrane region" description="Helical" evidence="7">
    <location>
        <begin position="171"/>
        <end position="191"/>
    </location>
</feature>
<keyword evidence="3 7" id="KW-0812">Transmembrane</keyword>
<evidence type="ECO:0000256" key="7">
    <source>
        <dbReference type="SAM" id="Phobius"/>
    </source>
</evidence>
<keyword evidence="4 7" id="KW-1133">Transmembrane helix</keyword>
<feature type="region of interest" description="Disordered" evidence="6">
    <location>
        <begin position="1"/>
        <end position="67"/>
    </location>
</feature>
<proteinExistence type="predicted"/>
<keyword evidence="2" id="KW-1003">Cell membrane</keyword>
<evidence type="ECO:0000313" key="9">
    <source>
        <dbReference type="EMBL" id="GGI14850.1"/>
    </source>
</evidence>
<evidence type="ECO:0000256" key="5">
    <source>
        <dbReference type="ARBA" id="ARBA00023136"/>
    </source>
</evidence>
<feature type="compositionally biased region" description="Polar residues" evidence="6">
    <location>
        <begin position="1"/>
        <end position="23"/>
    </location>
</feature>
<dbReference type="PANTHER" id="PTHR33885">
    <property type="entry name" value="PHAGE SHOCK PROTEIN C"/>
    <property type="match status" value="1"/>
</dbReference>
<gene>
    <name evidence="9" type="ORF">GCM10007377_12980</name>
</gene>
<dbReference type="Pfam" id="PF04024">
    <property type="entry name" value="PspC"/>
    <property type="match status" value="1"/>
</dbReference>
<feature type="domain" description="Phage shock protein PspC N-terminal" evidence="8">
    <location>
        <begin position="82"/>
        <end position="136"/>
    </location>
</feature>
<feature type="transmembrane region" description="Helical" evidence="7">
    <location>
        <begin position="322"/>
        <end position="346"/>
    </location>
</feature>
<protein>
    <submittedName>
        <fullName evidence="9">PspC family transcriptional regulator</fullName>
    </submittedName>
</protein>
<feature type="transmembrane region" description="Helical" evidence="7">
    <location>
        <begin position="146"/>
        <end position="165"/>
    </location>
</feature>
<evidence type="ECO:0000256" key="3">
    <source>
        <dbReference type="ARBA" id="ARBA00022692"/>
    </source>
</evidence>
<dbReference type="EMBL" id="BMDH01000003">
    <property type="protein sequence ID" value="GGI14850.1"/>
    <property type="molecule type" value="Genomic_DNA"/>
</dbReference>
<dbReference type="InterPro" id="IPR052027">
    <property type="entry name" value="PspC"/>
</dbReference>
<feature type="transmembrane region" description="Helical" evidence="7">
    <location>
        <begin position="353"/>
        <end position="372"/>
    </location>
</feature>
<comment type="caution">
    <text evidence="9">The sequence shown here is derived from an EMBL/GenBank/DDBJ whole genome shotgun (WGS) entry which is preliminary data.</text>
</comment>
<comment type="subcellular location">
    <subcellularLocation>
        <location evidence="1">Cell membrane</location>
        <topology evidence="1">Single-pass membrane protein</topology>
    </subcellularLocation>
</comment>
<evidence type="ECO:0000256" key="2">
    <source>
        <dbReference type="ARBA" id="ARBA00022475"/>
    </source>
</evidence>
<evidence type="ECO:0000259" key="8">
    <source>
        <dbReference type="Pfam" id="PF04024"/>
    </source>
</evidence>
<reference evidence="9" key="1">
    <citation type="journal article" date="2014" name="Int. J. Syst. Evol. Microbiol.">
        <title>Complete genome sequence of Corynebacterium casei LMG S-19264T (=DSM 44701T), isolated from a smear-ripened cheese.</title>
        <authorList>
            <consortium name="US DOE Joint Genome Institute (JGI-PGF)"/>
            <person name="Walter F."/>
            <person name="Albersmeier A."/>
            <person name="Kalinowski J."/>
            <person name="Ruckert C."/>
        </authorList>
    </citation>
    <scope>NUCLEOTIDE SEQUENCE</scope>
    <source>
        <strain evidence="9">CCM 8606</strain>
    </source>
</reference>
<evidence type="ECO:0000313" key="10">
    <source>
        <dbReference type="Proteomes" id="UP000619536"/>
    </source>
</evidence>
<feature type="transmembrane region" description="Helical" evidence="7">
    <location>
        <begin position="291"/>
        <end position="316"/>
    </location>
</feature>
<sequence>MQIMSEFNTQPGSNQPGNTQPSNAPYDTQQQTPYGQQAGQQQNQQHSQYQQQPFGQQSPYGQTPQQPKMGEAFFNRIRAFGIYRGTDRWIGGVASGIAHRLGWDPLAIRIIILALTIIGGSGILLYAIAWLLLPDEKDASILVQDALFYGKLSGAFWVAILFLIIGCPGTVALFPLVAVTVVAIIIAWIIYTNHQNKQQKQQPFGQQPYGAQPFGQPPYGQSPFKAQQQAQQATTGRSYQQAPNGQPSFNQTYSPYQTPYSTPYRTPYQGTPVANAPEQIVKMRKPAGPTIVGITAGLLFISLAVLVTIITFSGLVTSVHGAVVATLIWVFAATAILGIITVATGISGRKSGGLIPLTIVALITSIVVMPVLPTMHAWHTITTGQHGQVVIKNTDRLFTADQADQLFTHGAEIVASNATIDLQHWSDTHGTSCPTGTLNIETIMSNIDIILPQQCTAHNETRMIFSSDSIDHDWSFGVMHNDTTDNTDTLILTGRALMSQITVQYADGSSVIDPDNTSDYDLDE</sequence>
<reference evidence="9" key="2">
    <citation type="submission" date="2020-09" db="EMBL/GenBank/DDBJ databases">
        <authorList>
            <person name="Sun Q."/>
            <person name="Sedlacek I."/>
        </authorList>
    </citation>
    <scope>NUCLEOTIDE SEQUENCE</scope>
    <source>
        <strain evidence="9">CCM 8606</strain>
    </source>
</reference>
<feature type="compositionally biased region" description="Low complexity" evidence="6">
    <location>
        <begin position="25"/>
        <end position="62"/>
    </location>
</feature>
<dbReference type="PANTHER" id="PTHR33885:SF3">
    <property type="entry name" value="PHAGE SHOCK PROTEIN C"/>
    <property type="match status" value="1"/>
</dbReference>
<dbReference type="AlphaFoldDB" id="A0A8J3ALA2"/>
<dbReference type="Proteomes" id="UP000619536">
    <property type="component" value="Unassembled WGS sequence"/>
</dbReference>
<feature type="transmembrane region" description="Helical" evidence="7">
    <location>
        <begin position="110"/>
        <end position="134"/>
    </location>
</feature>
<name>A0A8J3ALA2_9BIFI</name>
<keyword evidence="10" id="KW-1185">Reference proteome</keyword>
<feature type="compositionally biased region" description="Polar residues" evidence="6">
    <location>
        <begin position="234"/>
        <end position="250"/>
    </location>
</feature>
<keyword evidence="5 7" id="KW-0472">Membrane</keyword>
<dbReference type="InterPro" id="IPR007168">
    <property type="entry name" value="Phageshock_PspC_N"/>
</dbReference>
<dbReference type="GO" id="GO:0005886">
    <property type="term" value="C:plasma membrane"/>
    <property type="evidence" value="ECO:0007669"/>
    <property type="project" value="UniProtKB-SubCell"/>
</dbReference>
<organism evidence="9 10">
    <name type="scientific">Galliscardovia ingluviei</name>
    <dbReference type="NCBI Taxonomy" id="1769422"/>
    <lineage>
        <taxon>Bacteria</taxon>
        <taxon>Bacillati</taxon>
        <taxon>Actinomycetota</taxon>
        <taxon>Actinomycetes</taxon>
        <taxon>Bifidobacteriales</taxon>
        <taxon>Bifidobacteriaceae</taxon>
        <taxon>Galliscardovia</taxon>
    </lineage>
</organism>
<evidence type="ECO:0000256" key="6">
    <source>
        <dbReference type="SAM" id="MobiDB-lite"/>
    </source>
</evidence>
<evidence type="ECO:0000256" key="1">
    <source>
        <dbReference type="ARBA" id="ARBA00004162"/>
    </source>
</evidence>
<accession>A0A8J3ALA2</accession>
<evidence type="ECO:0000256" key="4">
    <source>
        <dbReference type="ARBA" id="ARBA00022989"/>
    </source>
</evidence>
<feature type="region of interest" description="Disordered" evidence="6">
    <location>
        <begin position="233"/>
        <end position="253"/>
    </location>
</feature>